<dbReference type="Gene3D" id="3.40.50.2000">
    <property type="entry name" value="Glycogen Phosphorylase B"/>
    <property type="match status" value="2"/>
</dbReference>
<dbReference type="InterPro" id="IPR028098">
    <property type="entry name" value="Glyco_trans_4-like_N"/>
</dbReference>
<dbReference type="Pfam" id="PF13439">
    <property type="entry name" value="Glyco_transf_4"/>
    <property type="match status" value="1"/>
</dbReference>
<dbReference type="CDD" id="cd03801">
    <property type="entry name" value="GT4_PimA-like"/>
    <property type="match status" value="1"/>
</dbReference>
<reference evidence="4" key="3">
    <citation type="submission" date="2021-05" db="EMBL/GenBank/DDBJ databases">
        <title>Protein family content uncovers lineage relationships and bacterial pathway maintenance mechanisms in DPANN archaea.</title>
        <authorList>
            <person name="Castelle C.J."/>
            <person name="Meheust R."/>
            <person name="Jaffe A.L."/>
            <person name="Seitz K."/>
            <person name="Gong X."/>
            <person name="Baker B.J."/>
            <person name="Banfield J.F."/>
        </authorList>
    </citation>
    <scope>NUCLEOTIDE SEQUENCE</scope>
    <source>
        <strain evidence="4">RIFCSPLOWO2_01_FULL_43_13</strain>
    </source>
</reference>
<evidence type="ECO:0000313" key="4">
    <source>
        <dbReference type="EMBL" id="MBS3057927.1"/>
    </source>
</evidence>
<dbReference type="InterPro" id="IPR001296">
    <property type="entry name" value="Glyco_trans_1"/>
</dbReference>
<proteinExistence type="predicted"/>
<evidence type="ECO:0000259" key="2">
    <source>
        <dbReference type="Pfam" id="PF13439"/>
    </source>
</evidence>
<dbReference type="Proteomes" id="UP000590964">
    <property type="component" value="Unassembled WGS sequence"/>
</dbReference>
<accession>A0A7J4JTJ1</accession>
<dbReference type="SUPFAM" id="SSF53756">
    <property type="entry name" value="UDP-Glycosyltransferase/glycogen phosphorylase"/>
    <property type="match status" value="1"/>
</dbReference>
<protein>
    <submittedName>
        <fullName evidence="3">Glycosyltransferase family 4 protein</fullName>
    </submittedName>
</protein>
<feature type="domain" description="Glycosyl transferase family 1" evidence="1">
    <location>
        <begin position="191"/>
        <end position="360"/>
    </location>
</feature>
<reference evidence="4" key="2">
    <citation type="submission" date="2021-03" db="EMBL/GenBank/DDBJ databases">
        <authorList>
            <person name="Jaffe A."/>
        </authorList>
    </citation>
    <scope>NUCLEOTIDE SEQUENCE</scope>
    <source>
        <strain evidence="4">RIFCSPLOWO2_01_FULL_43_13</strain>
    </source>
</reference>
<dbReference type="EMBL" id="DUFW01000004">
    <property type="protein sequence ID" value="HIH21112.1"/>
    <property type="molecule type" value="Genomic_DNA"/>
</dbReference>
<evidence type="ECO:0000259" key="1">
    <source>
        <dbReference type="Pfam" id="PF00534"/>
    </source>
</evidence>
<dbReference type="AlphaFoldDB" id="A0A7J4JTJ1"/>
<sequence>MHVARVCHHFYSAKNMKVGLATHFYNLAMTLKKQGVRQTIVCGDSDVKSGGVIEGIRVFKYPKITPFEMLNSGKAAFKKIKELQKSGEKFDIIHYHQPIFFKIHDFKQELGGIPIIQTTHGSPSDVFANIDWLDFTRAKESLYYCLFTLFSARKADAFVCVSPGVREDLIEKLKLSPKKVFAITPGINPKHFFYKKAVKKFDILNVSRFSPGKRYADLIGALGILKRKGISFKAGFIGEYGFEKNLEFQKIKHLALKLGVLEFISFLPPTSQERLGDVYRSAKVFVLPSISESAPKVTLEAMACGVPCIVSDIIGNQGITLDGKTGFIVPKKNPEAIAEKLELLLSDSKLREKMSKQAARHALKEFPWEVIAKKYASLYKSIAR</sequence>
<dbReference type="Pfam" id="PF00534">
    <property type="entry name" value="Glycos_transf_1"/>
    <property type="match status" value="1"/>
</dbReference>
<organism evidence="3 5">
    <name type="scientific">Candidatus Iainarchaeum sp</name>
    <dbReference type="NCBI Taxonomy" id="3101447"/>
    <lineage>
        <taxon>Archaea</taxon>
        <taxon>Candidatus Iainarchaeota</taxon>
        <taxon>Candidatus Iainarchaeia</taxon>
        <taxon>Candidatus Iainarchaeales</taxon>
        <taxon>Candidatus Iainarchaeaceae</taxon>
        <taxon>Candidatus Iainarchaeum</taxon>
    </lineage>
</organism>
<dbReference type="Proteomes" id="UP000680185">
    <property type="component" value="Unassembled WGS sequence"/>
</dbReference>
<dbReference type="GO" id="GO:0016757">
    <property type="term" value="F:glycosyltransferase activity"/>
    <property type="evidence" value="ECO:0007669"/>
    <property type="project" value="InterPro"/>
</dbReference>
<keyword evidence="3" id="KW-0808">Transferase</keyword>
<dbReference type="PANTHER" id="PTHR45947:SF3">
    <property type="entry name" value="SULFOQUINOVOSYL TRANSFERASE SQD2"/>
    <property type="match status" value="1"/>
</dbReference>
<reference evidence="3" key="1">
    <citation type="journal article" date="2020" name="bioRxiv">
        <title>A rank-normalized archaeal taxonomy based on genome phylogeny resolves widespread incomplete and uneven classifications.</title>
        <authorList>
            <person name="Rinke C."/>
            <person name="Chuvochina M."/>
            <person name="Mussig A.J."/>
            <person name="Chaumeil P.-A."/>
            <person name="Waite D.W."/>
            <person name="Whitman W.B."/>
            <person name="Parks D.H."/>
            <person name="Hugenholtz P."/>
        </authorList>
    </citation>
    <scope>NUCLEOTIDE SEQUENCE</scope>
    <source>
        <strain evidence="3">UBA10191</strain>
    </source>
</reference>
<dbReference type="EMBL" id="JAGVWB010000005">
    <property type="protein sequence ID" value="MBS3057927.1"/>
    <property type="molecule type" value="Genomic_DNA"/>
</dbReference>
<evidence type="ECO:0000313" key="3">
    <source>
        <dbReference type="EMBL" id="HIH21112.1"/>
    </source>
</evidence>
<feature type="domain" description="Glycosyltransferase subfamily 4-like N-terminal" evidence="2">
    <location>
        <begin position="19"/>
        <end position="190"/>
    </location>
</feature>
<dbReference type="InterPro" id="IPR050194">
    <property type="entry name" value="Glycosyltransferase_grp1"/>
</dbReference>
<dbReference type="PANTHER" id="PTHR45947">
    <property type="entry name" value="SULFOQUINOVOSYL TRANSFERASE SQD2"/>
    <property type="match status" value="1"/>
</dbReference>
<comment type="caution">
    <text evidence="3">The sequence shown here is derived from an EMBL/GenBank/DDBJ whole genome shotgun (WGS) entry which is preliminary data.</text>
</comment>
<gene>
    <name evidence="3" type="ORF">HA222_00415</name>
    <name evidence="4" type="ORF">J4478_00825</name>
</gene>
<name>A0A7J4JTJ1_9ARCH</name>
<evidence type="ECO:0000313" key="5">
    <source>
        <dbReference type="Proteomes" id="UP000590964"/>
    </source>
</evidence>